<dbReference type="GO" id="GO:0030410">
    <property type="term" value="F:nicotianamine synthase activity"/>
    <property type="evidence" value="ECO:0007669"/>
    <property type="project" value="InterPro"/>
</dbReference>
<evidence type="ECO:0000313" key="5">
    <source>
        <dbReference type="Proteomes" id="UP000008495"/>
    </source>
</evidence>
<comment type="caution">
    <text evidence="4">The sequence shown here is derived from an EMBL/GenBank/DDBJ whole genome shotgun (WGS) entry which is preliminary data.</text>
</comment>
<reference evidence="4 5" key="1">
    <citation type="submission" date="2012-08" db="EMBL/GenBank/DDBJ databases">
        <title>Whole genome shotgun sequence of Austwickia chelonae NBRC 105200.</title>
        <authorList>
            <person name="Yoshida I."/>
            <person name="Hosoyama A."/>
            <person name="Tsuchikane K."/>
            <person name="Katsumata H."/>
            <person name="Ando Y."/>
            <person name="Ohji S."/>
            <person name="Hamada M."/>
            <person name="Tamura T."/>
            <person name="Yamazoe A."/>
            <person name="Yamazaki S."/>
            <person name="Fujita N."/>
        </authorList>
    </citation>
    <scope>NUCLEOTIDE SEQUENCE [LARGE SCALE GENOMIC DNA]</scope>
    <source>
        <strain evidence="4 5">NBRC 105200</strain>
    </source>
</reference>
<sequence length="283" mass="31598">MDEHTTPTPREPSAEAHTLHHRLRHFRDRFRAAADGYDRSTRQAAELEELMADYSILVTDEHHIELFAQLEHSRPAELATLTTELRTQSARCAAVTEKYRALRLIEGQTGTDGYFANVETCIDQEFGALAPTRESAVLLIGSGSFPMTLLTIAERTGASVTGLDIDPEAVELGRRVVKTLAGTPDITLECRPIEELPFTAEATHIVFSSTVETKYDLLERLHPITRDDVVVAMRFGDGLKSLFNYPRQDVNPEHWQQISTVHHPNQVFDVAVYTKPDHAGKAG</sequence>
<dbReference type="PANTHER" id="PTHR32266">
    <property type="entry name" value="NICOTIANAMINE SYNTHASE 3"/>
    <property type="match status" value="1"/>
</dbReference>
<evidence type="ECO:0000259" key="3">
    <source>
        <dbReference type="Pfam" id="PF13649"/>
    </source>
</evidence>
<dbReference type="AlphaFoldDB" id="K6VVB7"/>
<dbReference type="InterPro" id="IPR004298">
    <property type="entry name" value="Nicotian_synth"/>
</dbReference>
<dbReference type="InterPro" id="IPR041698">
    <property type="entry name" value="Methyltransf_25"/>
</dbReference>
<keyword evidence="1" id="KW-0808">Transferase</keyword>
<dbReference type="PANTHER" id="PTHR32266:SF12">
    <property type="entry name" value="NICOTIANAMINE SYNTHASE 3"/>
    <property type="match status" value="1"/>
</dbReference>
<dbReference type="GO" id="GO:0030418">
    <property type="term" value="P:nicotianamine biosynthetic process"/>
    <property type="evidence" value="ECO:0007669"/>
    <property type="project" value="InterPro"/>
</dbReference>
<dbReference type="STRING" id="100225.SAMN05421595_2599"/>
<organism evidence="4 5">
    <name type="scientific">Austwickia chelonae NBRC 105200</name>
    <dbReference type="NCBI Taxonomy" id="1184607"/>
    <lineage>
        <taxon>Bacteria</taxon>
        <taxon>Bacillati</taxon>
        <taxon>Actinomycetota</taxon>
        <taxon>Actinomycetes</taxon>
        <taxon>Micrococcales</taxon>
        <taxon>Dermatophilaceae</taxon>
        <taxon>Austwickia</taxon>
    </lineage>
</organism>
<dbReference type="Gene3D" id="3.40.50.150">
    <property type="entry name" value="Vaccinia Virus protein VP39"/>
    <property type="match status" value="1"/>
</dbReference>
<dbReference type="CDD" id="cd02440">
    <property type="entry name" value="AdoMet_MTases"/>
    <property type="match status" value="1"/>
</dbReference>
<proteinExistence type="predicted"/>
<dbReference type="SUPFAM" id="SSF53335">
    <property type="entry name" value="S-adenosyl-L-methionine-dependent methyltransferases"/>
    <property type="match status" value="1"/>
</dbReference>
<dbReference type="eggNOG" id="COG1064">
    <property type="taxonomic scope" value="Bacteria"/>
</dbReference>
<dbReference type="Proteomes" id="UP000008495">
    <property type="component" value="Unassembled WGS sequence"/>
</dbReference>
<keyword evidence="5" id="KW-1185">Reference proteome</keyword>
<name>K6VVB7_9MICO</name>
<evidence type="ECO:0000256" key="2">
    <source>
        <dbReference type="ARBA" id="ARBA00022691"/>
    </source>
</evidence>
<evidence type="ECO:0000313" key="4">
    <source>
        <dbReference type="EMBL" id="GAB79290.1"/>
    </source>
</evidence>
<dbReference type="InterPro" id="IPR029063">
    <property type="entry name" value="SAM-dependent_MTases_sf"/>
</dbReference>
<feature type="domain" description="Methyltransferase" evidence="3">
    <location>
        <begin position="148"/>
        <end position="211"/>
    </location>
</feature>
<dbReference type="RefSeq" id="WP_006504048.1">
    <property type="nucleotide sequence ID" value="NZ_BAGZ01000022.1"/>
</dbReference>
<accession>K6VVB7</accession>
<dbReference type="EMBL" id="BAGZ01000022">
    <property type="protein sequence ID" value="GAB79290.1"/>
    <property type="molecule type" value="Genomic_DNA"/>
</dbReference>
<evidence type="ECO:0000256" key="1">
    <source>
        <dbReference type="ARBA" id="ARBA00022679"/>
    </source>
</evidence>
<keyword evidence="2" id="KW-0949">S-adenosyl-L-methionine</keyword>
<gene>
    <name evidence="4" type="ORF">AUCHE_22_00600</name>
</gene>
<dbReference type="Pfam" id="PF13649">
    <property type="entry name" value="Methyltransf_25"/>
    <property type="match status" value="1"/>
</dbReference>
<protein>
    <recommendedName>
        <fullName evidence="3">Methyltransferase domain-containing protein</fullName>
    </recommendedName>
</protein>